<keyword evidence="1" id="KW-0472">Membrane</keyword>
<evidence type="ECO:0000313" key="3">
    <source>
        <dbReference type="Proteomes" id="UP000177390"/>
    </source>
</evidence>
<sequence>MDPMMENPAKTASDAISDLDERILLNWQSPERLYKARSKEFYSTIVVLAVLMSVIMFFIEGVMPVFVIWAFVFVVWVTSKTPPAEAEHQLTSWGVRTGNKLYRFNQMVIFWIEEKWGKSVLRILLTGFPGQLILLINKADEERIKKTLSDNRVTMQKPEPSWTDNAVKWLSEKIPLD</sequence>
<comment type="caution">
    <text evidence="2">The sequence shown here is derived from an EMBL/GenBank/DDBJ whole genome shotgun (WGS) entry which is preliminary data.</text>
</comment>
<reference evidence="2 3" key="1">
    <citation type="journal article" date="2016" name="Nat. Commun.">
        <title>Thousands of microbial genomes shed light on interconnected biogeochemical processes in an aquifer system.</title>
        <authorList>
            <person name="Anantharaman K."/>
            <person name="Brown C.T."/>
            <person name="Hug L.A."/>
            <person name="Sharon I."/>
            <person name="Castelle C.J."/>
            <person name="Probst A.J."/>
            <person name="Thomas B.C."/>
            <person name="Singh A."/>
            <person name="Wilkins M.J."/>
            <person name="Karaoz U."/>
            <person name="Brodie E.L."/>
            <person name="Williams K.H."/>
            <person name="Hubbard S.S."/>
            <person name="Banfield J.F."/>
        </authorList>
    </citation>
    <scope>NUCLEOTIDE SEQUENCE [LARGE SCALE GENOMIC DNA]</scope>
</reference>
<dbReference type="AlphaFoldDB" id="A0A1F5ESJ8"/>
<dbReference type="EMBL" id="MFAH01000056">
    <property type="protein sequence ID" value="OGD70369.1"/>
    <property type="molecule type" value="Genomic_DNA"/>
</dbReference>
<protein>
    <recommendedName>
        <fullName evidence="4">DUF5673 domain-containing protein</fullName>
    </recommendedName>
</protein>
<accession>A0A1F5ESJ8</accession>
<evidence type="ECO:0008006" key="4">
    <source>
        <dbReference type="Google" id="ProtNLM"/>
    </source>
</evidence>
<evidence type="ECO:0000256" key="1">
    <source>
        <dbReference type="SAM" id="Phobius"/>
    </source>
</evidence>
<gene>
    <name evidence="2" type="ORF">A3D09_00360</name>
</gene>
<dbReference type="Proteomes" id="UP000177390">
    <property type="component" value="Unassembled WGS sequence"/>
</dbReference>
<evidence type="ECO:0000313" key="2">
    <source>
        <dbReference type="EMBL" id="OGD70369.1"/>
    </source>
</evidence>
<keyword evidence="1" id="KW-1133">Transmembrane helix</keyword>
<proteinExistence type="predicted"/>
<feature type="transmembrane region" description="Helical" evidence="1">
    <location>
        <begin position="41"/>
        <end position="74"/>
    </location>
</feature>
<keyword evidence="1" id="KW-0812">Transmembrane</keyword>
<organism evidence="2 3">
    <name type="scientific">Candidatus Collierbacteria bacterium RIFCSPHIGHO2_02_FULL_49_10</name>
    <dbReference type="NCBI Taxonomy" id="1817723"/>
    <lineage>
        <taxon>Bacteria</taxon>
        <taxon>Candidatus Collieribacteriota</taxon>
    </lineage>
</organism>
<name>A0A1F5ESJ8_9BACT</name>